<evidence type="ECO:0000313" key="6">
    <source>
        <dbReference type="EMBL" id="WLF49373.1"/>
    </source>
</evidence>
<dbReference type="InterPro" id="IPR028098">
    <property type="entry name" value="Glyco_trans_4-like_N"/>
</dbReference>
<name>A0AAX3YMR3_RHOOP</name>
<evidence type="ECO:0000259" key="3">
    <source>
        <dbReference type="Pfam" id="PF00534"/>
    </source>
</evidence>
<dbReference type="EC" id="2.4.-.-" evidence="6"/>
<keyword evidence="7" id="KW-1185">Reference proteome</keyword>
<evidence type="ECO:0000313" key="5">
    <source>
        <dbReference type="EMBL" id="MCZ4582201.1"/>
    </source>
</evidence>
<dbReference type="EMBL" id="JAPWIS010000001">
    <property type="protein sequence ID" value="MCZ4582201.1"/>
    <property type="molecule type" value="Genomic_DNA"/>
</dbReference>
<feature type="domain" description="Glycosyl transferase family 1" evidence="3">
    <location>
        <begin position="567"/>
        <end position="734"/>
    </location>
</feature>
<dbReference type="Pfam" id="PF00534">
    <property type="entry name" value="Glycos_transf_1"/>
    <property type="match status" value="2"/>
</dbReference>
<dbReference type="Pfam" id="PF13439">
    <property type="entry name" value="Glyco_transf_4"/>
    <property type="match status" value="2"/>
</dbReference>
<dbReference type="Gene3D" id="3.40.50.2000">
    <property type="entry name" value="Glycogen Phosphorylase B"/>
    <property type="match status" value="4"/>
</dbReference>
<keyword evidence="2 6" id="KW-0808">Transferase</keyword>
<evidence type="ECO:0000313" key="8">
    <source>
        <dbReference type="Proteomes" id="UP001231166"/>
    </source>
</evidence>
<feature type="domain" description="Glycosyl transferase family 1" evidence="3">
    <location>
        <begin position="189"/>
        <end position="350"/>
    </location>
</feature>
<evidence type="ECO:0000259" key="4">
    <source>
        <dbReference type="Pfam" id="PF13439"/>
    </source>
</evidence>
<proteinExistence type="predicted"/>
<reference evidence="6" key="2">
    <citation type="submission" date="2023-07" db="EMBL/GenBank/DDBJ databases">
        <title>Genomic analysis of Rhodococcus opacus VOC-14 with glycol ethers degradation activity.</title>
        <authorList>
            <person name="Narkevich D.A."/>
            <person name="Hlushen A.M."/>
            <person name="Akhremchuk A.E."/>
            <person name="Sikolenko M.A."/>
            <person name="Valentovich L.N."/>
        </authorList>
    </citation>
    <scope>NUCLEOTIDE SEQUENCE</scope>
    <source>
        <strain evidence="6">VOC-14</strain>
    </source>
</reference>
<gene>
    <name evidence="5" type="ORF">O4328_00675</name>
    <name evidence="6" type="ORF">Q5707_10450</name>
</gene>
<organism evidence="6 8">
    <name type="scientific">Rhodococcus opacus</name>
    <name type="common">Nocardia opaca</name>
    <dbReference type="NCBI Taxonomy" id="37919"/>
    <lineage>
        <taxon>Bacteria</taxon>
        <taxon>Bacillati</taxon>
        <taxon>Actinomycetota</taxon>
        <taxon>Actinomycetes</taxon>
        <taxon>Mycobacteriales</taxon>
        <taxon>Nocardiaceae</taxon>
        <taxon>Rhodococcus</taxon>
    </lineage>
</organism>
<sequence>MTADRPLRVLCVVPDLRVGGAERHAVTLLPRLDRKRFDPSVICIGKEGDLFPALAAGYVPALALRRTKLQAVGALRDLVRETRRIDPDIMIVRGFNAEALGRIAAFLARVPRTVVWVHNCGETTTRSVLRRIVDRALAPVTSAYFGVAKLQVPYLVDDLHIPPGKIRIIHNGVDPAKFDPRGDRSAAAELGIGPRDRVVGILAALRPEKDHATLLRAARLVIDELPDTKFLVVGDGPTRGDLERLASELGIADRLVFTGSRPDVRDLLGVMDVFVLSSYSVECFPMALLEAMAAGRPAVCTAVGGVPEMISEGVTGFLVPPRAPTALAEKLLRVLTDPETSREMGLAARTRVESEFSLRASVAESERALEEVAGRCPPRGARPIRLSLVLDLTFVGGVELLMLELFRNLDPRVVRPRLICLREAGPLGEEFRRAGFDVEVLERSGRYDVRTLPRLIRSLRRDRTDAVLVTHHHRAALALGRIAARIAGVRANIVAAHDMDLTSVGKRCLPRSTVETLWLSDALVLLAPRQGEYLRREEGVGRFAWRRTREVVIPNGIVLPPLPRDTDRERARTAFGLDQQDFIVGIVGRLSSQKAHQVLFEAISAVAASGVRVRLVVIGGGERDDELRTLATELGISGRTRFMGVRRDVQQLLPGLDVSCLSSVHEGVPIIAIESMAAGVPLVVTDCGCLRDMVTDGEQGYVVPVGDAHAMAQRLISLAADPGLCTRQGRSGRARAEQQYRIEDTARGFERLLTEVVEVR</sequence>
<dbReference type="PANTHER" id="PTHR12526">
    <property type="entry name" value="GLYCOSYLTRANSFERASE"/>
    <property type="match status" value="1"/>
</dbReference>
<evidence type="ECO:0000256" key="1">
    <source>
        <dbReference type="ARBA" id="ARBA00022676"/>
    </source>
</evidence>
<feature type="domain" description="Glycosyltransferase subfamily 4-like N-terminal" evidence="4">
    <location>
        <begin position="18"/>
        <end position="176"/>
    </location>
</feature>
<dbReference type="InterPro" id="IPR001296">
    <property type="entry name" value="Glyco_trans_1"/>
</dbReference>
<dbReference type="RefSeq" id="WP_054246051.1">
    <property type="nucleotide sequence ID" value="NZ_CP082160.1"/>
</dbReference>
<dbReference type="AlphaFoldDB" id="A0AAX3YMR3"/>
<keyword evidence="1 6" id="KW-0328">Glycosyltransferase</keyword>
<protein>
    <submittedName>
        <fullName evidence="6">Glycosyltransferase</fullName>
        <ecNumber evidence="6">2.4.-.-</ecNumber>
    </submittedName>
</protein>
<dbReference type="SUPFAM" id="SSF53756">
    <property type="entry name" value="UDP-Glycosyltransferase/glycogen phosphorylase"/>
    <property type="match status" value="2"/>
</dbReference>
<evidence type="ECO:0000313" key="7">
    <source>
        <dbReference type="Proteomes" id="UP001066327"/>
    </source>
</evidence>
<dbReference type="EMBL" id="CP130953">
    <property type="protein sequence ID" value="WLF49373.1"/>
    <property type="molecule type" value="Genomic_DNA"/>
</dbReference>
<dbReference type="Proteomes" id="UP001066327">
    <property type="component" value="Unassembled WGS sequence"/>
</dbReference>
<dbReference type="Proteomes" id="UP001231166">
    <property type="component" value="Chromosome"/>
</dbReference>
<evidence type="ECO:0000256" key="2">
    <source>
        <dbReference type="ARBA" id="ARBA00022679"/>
    </source>
</evidence>
<reference evidence="5" key="1">
    <citation type="submission" date="2022-12" db="EMBL/GenBank/DDBJ databases">
        <authorList>
            <person name="Krivoruchko A.V."/>
            <person name="Elkin A."/>
        </authorList>
    </citation>
    <scope>NUCLEOTIDE SEQUENCE</scope>
    <source>
        <strain evidence="5">IEGM 249</strain>
    </source>
</reference>
<dbReference type="GO" id="GO:0016757">
    <property type="term" value="F:glycosyltransferase activity"/>
    <property type="evidence" value="ECO:0007669"/>
    <property type="project" value="UniProtKB-KW"/>
</dbReference>
<accession>A0AAX3YMR3</accession>
<feature type="domain" description="Glycosyltransferase subfamily 4-like N-terminal" evidence="4">
    <location>
        <begin position="395"/>
        <end position="557"/>
    </location>
</feature>